<dbReference type="STRING" id="1479485.DA73_0203055"/>
<gene>
    <name evidence="2" type="ORF">DA73_0203055</name>
</gene>
<sequence>MRPSPNLEDTPGIPGIGLATSFPTQSVGNEVRRFRPQGDAMPHIMFANNLKMNWFVVALSRFAALARCRLGRADYKQSISIAPNMIL</sequence>
<feature type="region of interest" description="Disordered" evidence="1">
    <location>
        <begin position="1"/>
        <end position="22"/>
    </location>
</feature>
<evidence type="ECO:0000256" key="1">
    <source>
        <dbReference type="SAM" id="MobiDB-lite"/>
    </source>
</evidence>
<name>A0A0C1RNS2_9CYAN</name>
<organism evidence="2">
    <name type="scientific">Tolypothrix bouteillei VB521301</name>
    <dbReference type="NCBI Taxonomy" id="1479485"/>
    <lineage>
        <taxon>Bacteria</taxon>
        <taxon>Bacillati</taxon>
        <taxon>Cyanobacteriota</taxon>
        <taxon>Cyanophyceae</taxon>
        <taxon>Nostocales</taxon>
        <taxon>Tolypothrichaceae</taxon>
        <taxon>Tolypothrix</taxon>
    </lineage>
</organism>
<dbReference type="EMBL" id="JHEG02000012">
    <property type="protein sequence ID" value="KIE13665.1"/>
    <property type="molecule type" value="Genomic_DNA"/>
</dbReference>
<comment type="caution">
    <text evidence="2">The sequence shown here is derived from an EMBL/GenBank/DDBJ whole genome shotgun (WGS) entry which is preliminary data.</text>
</comment>
<protein>
    <submittedName>
        <fullName evidence="2">Uncharacterized protein</fullName>
    </submittedName>
</protein>
<reference evidence="2" key="1">
    <citation type="journal article" date="2015" name="Genome Announc.">
        <title>Draft Genome Sequence of Tolypothrix boutellei Strain VB521301.</title>
        <authorList>
            <person name="Chandrababunaidu M.M."/>
            <person name="Singh D."/>
            <person name="Sen D."/>
            <person name="Bhan S."/>
            <person name="Das S."/>
            <person name="Gupta A."/>
            <person name="Adhikary S.P."/>
            <person name="Tripathy S."/>
        </authorList>
    </citation>
    <scope>NUCLEOTIDE SEQUENCE</scope>
    <source>
        <strain evidence="2">VB521301</strain>
    </source>
</reference>
<accession>A0A0C1RNS2</accession>
<dbReference type="AlphaFoldDB" id="A0A0C1RNS2"/>
<evidence type="ECO:0000313" key="2">
    <source>
        <dbReference type="EMBL" id="KIE13665.1"/>
    </source>
</evidence>
<proteinExistence type="predicted"/>